<keyword evidence="6" id="KW-0479">Metal-binding</keyword>
<dbReference type="PANTHER" id="PTHR33540:SF2">
    <property type="entry name" value="TRNA THREONYLCARBAMOYLADENOSINE BIOSYNTHESIS PROTEIN TSAE"/>
    <property type="match status" value="1"/>
</dbReference>
<dbReference type="EMBL" id="BSSV01000001">
    <property type="protein sequence ID" value="GLX83891.1"/>
    <property type="molecule type" value="Genomic_DNA"/>
</dbReference>
<keyword evidence="4" id="KW-0963">Cytoplasm</keyword>
<keyword evidence="5" id="KW-0819">tRNA processing</keyword>
<evidence type="ECO:0000256" key="6">
    <source>
        <dbReference type="ARBA" id="ARBA00022723"/>
    </source>
</evidence>
<evidence type="ECO:0000256" key="8">
    <source>
        <dbReference type="ARBA" id="ARBA00022840"/>
    </source>
</evidence>
<evidence type="ECO:0000256" key="7">
    <source>
        <dbReference type="ARBA" id="ARBA00022741"/>
    </source>
</evidence>
<evidence type="ECO:0000256" key="9">
    <source>
        <dbReference type="ARBA" id="ARBA00022842"/>
    </source>
</evidence>
<dbReference type="InterPro" id="IPR003442">
    <property type="entry name" value="T6A_TsaE"/>
</dbReference>
<evidence type="ECO:0000313" key="12">
    <source>
        <dbReference type="Proteomes" id="UP001157134"/>
    </source>
</evidence>
<dbReference type="SUPFAM" id="SSF52540">
    <property type="entry name" value="P-loop containing nucleoside triphosphate hydrolases"/>
    <property type="match status" value="1"/>
</dbReference>
<sequence>MNQYQATLVDEQATIALGSTLANIIKNELNHGVVAYLNGDLGAGKTTLTRGFVQGMGHSGHVKSPTYTLVEPYELTPWQVYHFDLYRLADPEELEYMGIRDYFNETSCSFIEWPERGGGMIPSADFIINLSYCGEHREVEVVAQSALGDKLVNQLKA</sequence>
<dbReference type="NCBIfam" id="TIGR00150">
    <property type="entry name" value="T6A_YjeE"/>
    <property type="match status" value="1"/>
</dbReference>
<evidence type="ECO:0000256" key="10">
    <source>
        <dbReference type="ARBA" id="ARBA00032441"/>
    </source>
</evidence>
<keyword evidence="9" id="KW-0460">Magnesium</keyword>
<gene>
    <name evidence="11" type="ORF">tloyanaT_01430</name>
</gene>
<keyword evidence="8" id="KW-0067">ATP-binding</keyword>
<accession>A0ABQ6H6X8</accession>
<dbReference type="InterPro" id="IPR027417">
    <property type="entry name" value="P-loop_NTPase"/>
</dbReference>
<evidence type="ECO:0000256" key="5">
    <source>
        <dbReference type="ARBA" id="ARBA00022694"/>
    </source>
</evidence>
<evidence type="ECO:0000256" key="1">
    <source>
        <dbReference type="ARBA" id="ARBA00004496"/>
    </source>
</evidence>
<comment type="subcellular location">
    <subcellularLocation>
        <location evidence="1">Cytoplasm</location>
    </subcellularLocation>
</comment>
<evidence type="ECO:0000256" key="3">
    <source>
        <dbReference type="ARBA" id="ARBA00019010"/>
    </source>
</evidence>
<proteinExistence type="inferred from homology"/>
<protein>
    <recommendedName>
        <fullName evidence="3">tRNA threonylcarbamoyladenosine biosynthesis protein TsaE</fullName>
    </recommendedName>
    <alternativeName>
        <fullName evidence="10">t(6)A37 threonylcarbamoyladenosine biosynthesis protein TsaE</fullName>
    </alternativeName>
</protein>
<organism evidence="11 12">
    <name type="scientific">Thalassotalea loyana</name>
    <dbReference type="NCBI Taxonomy" id="280483"/>
    <lineage>
        <taxon>Bacteria</taxon>
        <taxon>Pseudomonadati</taxon>
        <taxon>Pseudomonadota</taxon>
        <taxon>Gammaproteobacteria</taxon>
        <taxon>Alteromonadales</taxon>
        <taxon>Colwelliaceae</taxon>
        <taxon>Thalassotalea</taxon>
    </lineage>
</organism>
<comment type="similarity">
    <text evidence="2">Belongs to the TsaE family.</text>
</comment>
<name>A0ABQ6H6X8_9GAMM</name>
<evidence type="ECO:0000256" key="4">
    <source>
        <dbReference type="ARBA" id="ARBA00022490"/>
    </source>
</evidence>
<reference evidence="11 12" key="1">
    <citation type="submission" date="2023-03" db="EMBL/GenBank/DDBJ databases">
        <title>Thalassotalea loyana LMG 22536T draft genome sequence.</title>
        <authorList>
            <person name="Sawabe T."/>
        </authorList>
    </citation>
    <scope>NUCLEOTIDE SEQUENCE [LARGE SCALE GENOMIC DNA]</scope>
    <source>
        <strain evidence="11 12">LMG 22536</strain>
    </source>
</reference>
<dbReference type="Gene3D" id="3.40.50.300">
    <property type="entry name" value="P-loop containing nucleotide triphosphate hydrolases"/>
    <property type="match status" value="1"/>
</dbReference>
<evidence type="ECO:0000256" key="2">
    <source>
        <dbReference type="ARBA" id="ARBA00007599"/>
    </source>
</evidence>
<comment type="caution">
    <text evidence="11">The sequence shown here is derived from an EMBL/GenBank/DDBJ whole genome shotgun (WGS) entry which is preliminary data.</text>
</comment>
<dbReference type="Pfam" id="PF02367">
    <property type="entry name" value="TsaE"/>
    <property type="match status" value="1"/>
</dbReference>
<evidence type="ECO:0000313" key="11">
    <source>
        <dbReference type="EMBL" id="GLX83891.1"/>
    </source>
</evidence>
<keyword evidence="7" id="KW-0547">Nucleotide-binding</keyword>
<dbReference type="PANTHER" id="PTHR33540">
    <property type="entry name" value="TRNA THREONYLCARBAMOYLADENOSINE BIOSYNTHESIS PROTEIN TSAE"/>
    <property type="match status" value="1"/>
</dbReference>
<dbReference type="Proteomes" id="UP001157134">
    <property type="component" value="Unassembled WGS sequence"/>
</dbReference>
<keyword evidence="12" id="KW-1185">Reference proteome</keyword>
<dbReference type="RefSeq" id="WP_284295429.1">
    <property type="nucleotide sequence ID" value="NZ_BSSV01000001.1"/>
</dbReference>